<evidence type="ECO:0000313" key="2">
    <source>
        <dbReference type="Proteomes" id="UP000664534"/>
    </source>
</evidence>
<comment type="caution">
    <text evidence="1">The sequence shown here is derived from an EMBL/GenBank/DDBJ whole genome shotgun (WGS) entry which is preliminary data.</text>
</comment>
<protein>
    <submittedName>
        <fullName evidence="1">Uncharacterized protein</fullName>
    </submittedName>
</protein>
<dbReference type="OrthoDB" id="3630793at2759"/>
<dbReference type="EMBL" id="CAJPDT010000049">
    <property type="protein sequence ID" value="CAF9928240.1"/>
    <property type="molecule type" value="Genomic_DNA"/>
</dbReference>
<accession>A0A8H3IP78</accession>
<dbReference type="Proteomes" id="UP000664534">
    <property type="component" value="Unassembled WGS sequence"/>
</dbReference>
<dbReference type="InterPro" id="IPR014988">
    <property type="entry name" value="Uncharacterised_YqcI/YcgG"/>
</dbReference>
<organism evidence="1 2">
    <name type="scientific">Imshaugia aleurites</name>
    <dbReference type="NCBI Taxonomy" id="172621"/>
    <lineage>
        <taxon>Eukaryota</taxon>
        <taxon>Fungi</taxon>
        <taxon>Dikarya</taxon>
        <taxon>Ascomycota</taxon>
        <taxon>Pezizomycotina</taxon>
        <taxon>Lecanoromycetes</taxon>
        <taxon>OSLEUM clade</taxon>
        <taxon>Lecanoromycetidae</taxon>
        <taxon>Lecanorales</taxon>
        <taxon>Lecanorineae</taxon>
        <taxon>Parmeliaceae</taxon>
        <taxon>Imshaugia</taxon>
    </lineage>
</organism>
<keyword evidence="2" id="KW-1185">Reference proteome</keyword>
<evidence type="ECO:0000313" key="1">
    <source>
        <dbReference type="EMBL" id="CAF9928240.1"/>
    </source>
</evidence>
<name>A0A8H3IP78_9LECA</name>
<dbReference type="PANTHER" id="PTHR40045">
    <property type="entry name" value="YCGG FAMILY PROTEIN"/>
    <property type="match status" value="1"/>
</dbReference>
<dbReference type="AlphaFoldDB" id="A0A8H3IP78"/>
<gene>
    <name evidence="1" type="ORF">IMSHALPRED_007416</name>
</gene>
<dbReference type="PANTHER" id="PTHR40045:SF1">
    <property type="entry name" value="YQCI_YCGG FAMILY PROTEIN"/>
    <property type="match status" value="1"/>
</dbReference>
<reference evidence="1" key="1">
    <citation type="submission" date="2021-03" db="EMBL/GenBank/DDBJ databases">
        <authorList>
            <person name="Tagirdzhanova G."/>
        </authorList>
    </citation>
    <scope>NUCLEOTIDE SEQUENCE</scope>
</reference>
<sequence>MTTTGPFSNHSARSIPNLGQQIFPKKIDCEKWCFCFKGIPTFTVVQTPAHQQRQSRYAPNLRVIIRPKWVFDVLFSTPEKRHGAMSTVRELLKDYDSIPLSPDLKNYGEEGSRESQQYFLLDENTLAVCPHRTLTA</sequence>
<proteinExistence type="predicted"/>
<dbReference type="Pfam" id="PF08892">
    <property type="entry name" value="YqcI_YcgG"/>
    <property type="match status" value="1"/>
</dbReference>